<keyword evidence="2" id="KW-1185">Reference proteome</keyword>
<dbReference type="EMBL" id="BDGG01000001">
    <property type="protein sequence ID" value="GAU88700.1"/>
    <property type="molecule type" value="Genomic_DNA"/>
</dbReference>
<dbReference type="AlphaFoldDB" id="A0A1D1UJK3"/>
<name>A0A1D1UJK3_RAMVA</name>
<organism evidence="1 2">
    <name type="scientific">Ramazzottius varieornatus</name>
    <name type="common">Water bear</name>
    <name type="synonym">Tardigrade</name>
    <dbReference type="NCBI Taxonomy" id="947166"/>
    <lineage>
        <taxon>Eukaryota</taxon>
        <taxon>Metazoa</taxon>
        <taxon>Ecdysozoa</taxon>
        <taxon>Tardigrada</taxon>
        <taxon>Eutardigrada</taxon>
        <taxon>Parachela</taxon>
        <taxon>Hypsibioidea</taxon>
        <taxon>Ramazzottiidae</taxon>
        <taxon>Ramazzottius</taxon>
    </lineage>
</organism>
<dbReference type="Proteomes" id="UP000186922">
    <property type="component" value="Unassembled WGS sequence"/>
</dbReference>
<reference evidence="1 2" key="1">
    <citation type="journal article" date="2016" name="Nat. Commun.">
        <title>Extremotolerant tardigrade genome and improved radiotolerance of human cultured cells by tardigrade-unique protein.</title>
        <authorList>
            <person name="Hashimoto T."/>
            <person name="Horikawa D.D."/>
            <person name="Saito Y."/>
            <person name="Kuwahara H."/>
            <person name="Kozuka-Hata H."/>
            <person name="Shin-I T."/>
            <person name="Minakuchi Y."/>
            <person name="Ohishi K."/>
            <person name="Motoyama A."/>
            <person name="Aizu T."/>
            <person name="Enomoto A."/>
            <person name="Kondo K."/>
            <person name="Tanaka S."/>
            <person name="Hara Y."/>
            <person name="Koshikawa S."/>
            <person name="Sagara H."/>
            <person name="Miura T."/>
            <person name="Yokobori S."/>
            <person name="Miyagawa K."/>
            <person name="Suzuki Y."/>
            <person name="Kubo T."/>
            <person name="Oyama M."/>
            <person name="Kohara Y."/>
            <person name="Fujiyama A."/>
            <person name="Arakawa K."/>
            <person name="Katayama T."/>
            <person name="Toyoda A."/>
            <person name="Kunieda T."/>
        </authorList>
    </citation>
    <scope>NUCLEOTIDE SEQUENCE [LARGE SCALE GENOMIC DNA]</scope>
    <source>
        <strain evidence="1 2">YOKOZUNA-1</strain>
    </source>
</reference>
<evidence type="ECO:0000313" key="2">
    <source>
        <dbReference type="Proteomes" id="UP000186922"/>
    </source>
</evidence>
<protein>
    <submittedName>
        <fullName evidence="1">Uncharacterized protein</fullName>
    </submittedName>
</protein>
<sequence>MNSTTAMRISKAATLQTATMTIVCVLKRLPDVGGGGGGTVSPVPSVADVIMVGVESMDGRTVELEELMVVTVEEGVPEVVLVELTPGAWDDSELEPGSGDGVEPGAGNLVDVVLGGTDVEEVKLELMVALVVDEVVQLIVLSVQSVIEGLVGEDEVVIGEVELEVPTESTVVESVLEMGDMVEMVEMLDGGASVEYLALVLETKHTSEVEMTG</sequence>
<accession>A0A1D1UJK3</accession>
<gene>
    <name evidence="1" type="primary">RvY_01344-1</name>
    <name evidence="1" type="synonym">RvY_01344.1</name>
    <name evidence="1" type="ORF">RvY_01344</name>
</gene>
<proteinExistence type="predicted"/>
<evidence type="ECO:0000313" key="1">
    <source>
        <dbReference type="EMBL" id="GAU88700.1"/>
    </source>
</evidence>
<comment type="caution">
    <text evidence="1">The sequence shown here is derived from an EMBL/GenBank/DDBJ whole genome shotgun (WGS) entry which is preliminary data.</text>
</comment>